<evidence type="ECO:0000313" key="2">
    <source>
        <dbReference type="Proteomes" id="UP001623348"/>
    </source>
</evidence>
<accession>A0ABC9WD95</accession>
<keyword evidence="2" id="KW-1185">Reference proteome</keyword>
<dbReference type="EMBL" id="BAAFJT010000002">
    <property type="protein sequence ID" value="GAB0182212.1"/>
    <property type="molecule type" value="Genomic_DNA"/>
</dbReference>
<sequence>MGPDGIHPQMLRELADVIAKPLSIIFERSWRTAEVPEDWRKANVTLVFKKVKKEDSGNYRTVNLTSIPGKVMEQLILGVINKHVEEKVIGSGQHGFTRGKSCLTNLTAFYDGMTGWADEG</sequence>
<dbReference type="Proteomes" id="UP001623348">
    <property type="component" value="Unassembled WGS sequence"/>
</dbReference>
<organism evidence="1 2">
    <name type="scientific">Grus japonensis</name>
    <name type="common">Japanese crane</name>
    <name type="synonym">Red-crowned crane</name>
    <dbReference type="NCBI Taxonomy" id="30415"/>
    <lineage>
        <taxon>Eukaryota</taxon>
        <taxon>Metazoa</taxon>
        <taxon>Chordata</taxon>
        <taxon>Craniata</taxon>
        <taxon>Vertebrata</taxon>
        <taxon>Euteleostomi</taxon>
        <taxon>Archelosauria</taxon>
        <taxon>Archosauria</taxon>
        <taxon>Dinosauria</taxon>
        <taxon>Saurischia</taxon>
        <taxon>Theropoda</taxon>
        <taxon>Coelurosauria</taxon>
        <taxon>Aves</taxon>
        <taxon>Neognathae</taxon>
        <taxon>Neoaves</taxon>
        <taxon>Gruiformes</taxon>
        <taxon>Gruidae</taxon>
        <taxon>Grus</taxon>
    </lineage>
</organism>
<gene>
    <name evidence="1" type="ORF">GRJ2_000686500</name>
</gene>
<reference evidence="1 2" key="1">
    <citation type="submission" date="2024-06" db="EMBL/GenBank/DDBJ databases">
        <title>The draft genome of Grus japonensis, version 3.</title>
        <authorList>
            <person name="Nabeshima K."/>
            <person name="Suzuki S."/>
            <person name="Onuma M."/>
        </authorList>
    </citation>
    <scope>NUCLEOTIDE SEQUENCE [LARGE SCALE GENOMIC DNA]</scope>
    <source>
        <strain evidence="1 2">451A</strain>
    </source>
</reference>
<dbReference type="PANTHER" id="PTHR33395:SF22">
    <property type="entry name" value="REVERSE TRANSCRIPTASE DOMAIN-CONTAINING PROTEIN"/>
    <property type="match status" value="1"/>
</dbReference>
<comment type="caution">
    <text evidence="1">The sequence shown here is derived from an EMBL/GenBank/DDBJ whole genome shotgun (WGS) entry which is preliminary data.</text>
</comment>
<name>A0ABC9WD95_GRUJA</name>
<evidence type="ECO:0000313" key="1">
    <source>
        <dbReference type="EMBL" id="GAB0182212.1"/>
    </source>
</evidence>
<proteinExistence type="predicted"/>
<protein>
    <submittedName>
        <fullName evidence="1">Mitochondrial enolase superfamily member 1</fullName>
    </submittedName>
</protein>
<dbReference type="AlphaFoldDB" id="A0ABC9WD95"/>
<dbReference type="PANTHER" id="PTHR33395">
    <property type="entry name" value="TRANSCRIPTASE, PUTATIVE-RELATED-RELATED"/>
    <property type="match status" value="1"/>
</dbReference>